<keyword evidence="11" id="KW-1185">Reference proteome</keyword>
<dbReference type="InterPro" id="IPR017441">
    <property type="entry name" value="Protein_kinase_ATP_BS"/>
</dbReference>
<evidence type="ECO:0000256" key="8">
    <source>
        <dbReference type="SAM" id="Phobius"/>
    </source>
</evidence>
<dbReference type="PANTHER" id="PTHR43289:SF6">
    <property type="entry name" value="SERINE_THREONINE-PROTEIN KINASE NEKL-3"/>
    <property type="match status" value="1"/>
</dbReference>
<protein>
    <recommendedName>
        <fullName evidence="1">non-specific serine/threonine protein kinase</fullName>
        <ecNumber evidence="1">2.7.11.1</ecNumber>
    </recommendedName>
</protein>
<evidence type="ECO:0000256" key="4">
    <source>
        <dbReference type="ARBA" id="ARBA00022741"/>
    </source>
</evidence>
<evidence type="ECO:0000313" key="10">
    <source>
        <dbReference type="EMBL" id="MFI7440641.1"/>
    </source>
</evidence>
<comment type="caution">
    <text evidence="10">The sequence shown here is derived from an EMBL/GenBank/DDBJ whole genome shotgun (WGS) entry which is preliminary data.</text>
</comment>
<dbReference type="Proteomes" id="UP001612928">
    <property type="component" value="Unassembled WGS sequence"/>
</dbReference>
<accession>A0ABW8A1I3</accession>
<evidence type="ECO:0000259" key="9">
    <source>
        <dbReference type="PROSITE" id="PS50011"/>
    </source>
</evidence>
<keyword evidence="2" id="KW-0723">Serine/threonine-protein kinase</keyword>
<reference evidence="10 11" key="1">
    <citation type="submission" date="2024-10" db="EMBL/GenBank/DDBJ databases">
        <title>The Natural Products Discovery Center: Release of the First 8490 Sequenced Strains for Exploring Actinobacteria Biosynthetic Diversity.</title>
        <authorList>
            <person name="Kalkreuter E."/>
            <person name="Kautsar S.A."/>
            <person name="Yang D."/>
            <person name="Bader C.D."/>
            <person name="Teijaro C.N."/>
            <person name="Fluegel L."/>
            <person name="Davis C.M."/>
            <person name="Simpson J.R."/>
            <person name="Lauterbach L."/>
            <person name="Steele A.D."/>
            <person name="Gui C."/>
            <person name="Meng S."/>
            <person name="Li G."/>
            <person name="Viehrig K."/>
            <person name="Ye F."/>
            <person name="Su P."/>
            <person name="Kiefer A.F."/>
            <person name="Nichols A."/>
            <person name="Cepeda A.J."/>
            <person name="Yan W."/>
            <person name="Fan B."/>
            <person name="Jiang Y."/>
            <person name="Adhikari A."/>
            <person name="Zheng C.-J."/>
            <person name="Schuster L."/>
            <person name="Cowan T.M."/>
            <person name="Smanski M.J."/>
            <person name="Chevrette M.G."/>
            <person name="De Carvalho L.P.S."/>
            <person name="Shen B."/>
        </authorList>
    </citation>
    <scope>NUCLEOTIDE SEQUENCE [LARGE SCALE GENOMIC DNA]</scope>
    <source>
        <strain evidence="10 11">NPDC049503</strain>
    </source>
</reference>
<keyword evidence="5 10" id="KW-0418">Kinase</keyword>
<evidence type="ECO:0000256" key="7">
    <source>
        <dbReference type="PROSITE-ProRule" id="PRU10141"/>
    </source>
</evidence>
<keyword evidence="3 10" id="KW-0808">Transferase</keyword>
<evidence type="ECO:0000256" key="5">
    <source>
        <dbReference type="ARBA" id="ARBA00022777"/>
    </source>
</evidence>
<dbReference type="InterPro" id="IPR011009">
    <property type="entry name" value="Kinase-like_dom_sf"/>
</dbReference>
<dbReference type="Gene3D" id="1.10.510.10">
    <property type="entry name" value="Transferase(Phosphotransferase) domain 1"/>
    <property type="match status" value="1"/>
</dbReference>
<dbReference type="RefSeq" id="WP_397020416.1">
    <property type="nucleotide sequence ID" value="NZ_JBITMB010000003.1"/>
</dbReference>
<feature type="transmembrane region" description="Helical" evidence="8">
    <location>
        <begin position="295"/>
        <end position="314"/>
    </location>
</feature>
<dbReference type="EC" id="2.7.11.1" evidence="1"/>
<gene>
    <name evidence="10" type="ORF">ACIBP5_11855</name>
</gene>
<keyword evidence="8" id="KW-0472">Membrane</keyword>
<proteinExistence type="predicted"/>
<dbReference type="SMART" id="SM00220">
    <property type="entry name" value="S_TKc"/>
    <property type="match status" value="1"/>
</dbReference>
<dbReference type="InterPro" id="IPR008271">
    <property type="entry name" value="Ser/Thr_kinase_AS"/>
</dbReference>
<keyword evidence="8" id="KW-0812">Transmembrane</keyword>
<evidence type="ECO:0000256" key="3">
    <source>
        <dbReference type="ARBA" id="ARBA00022679"/>
    </source>
</evidence>
<evidence type="ECO:0000256" key="2">
    <source>
        <dbReference type="ARBA" id="ARBA00022527"/>
    </source>
</evidence>
<keyword evidence="6 7" id="KW-0067">ATP-binding</keyword>
<sequence>MTLLAGRYRLLATLGQGGMGTVWRATDELLRQEVAVKEIRLPPDLDEASRVELAERTLREARAAAALRSHPSIVTVHDVVLDGGRPWIVMELVRGRSLDRAVRDDGPLPPPRVAEIGLRMIDALTAAHAAGILHRDVKPANVMLTGDGRVLLTDFGIATIAGDAGITQTGMLTGSPGYMAPERLRGEADGPLADLWSLGATLFTAVEGGPPFSGPNQAAVLAAVLMQDHAPFRLAGPLTPVLAAMLEKDPARRCSVEEAAGWLDAVARGDATTGIASSRKRIKLGRPPRRVRRQVMVGAALAVVLVMAAGVALVPQMFPGVIRLLGFALASPPTYSPPTYSPRPVPSSRTATPQLISRDFEACDLLTGRQMRTLFGGTMERRFLVASNCSWRGRDGTLLSLSAMRSPSVSTAAMIHEQTVSFMKDEPRRTAGTKVRAGPDVGDEAFSHTGKSPFSWGRTLYDTKISFRVANVWVNLTVTAGRPGYATADRAAGLVEKALLKYR</sequence>
<dbReference type="PROSITE" id="PS50011">
    <property type="entry name" value="PROTEIN_KINASE_DOM"/>
    <property type="match status" value="1"/>
</dbReference>
<evidence type="ECO:0000256" key="1">
    <source>
        <dbReference type="ARBA" id="ARBA00012513"/>
    </source>
</evidence>
<feature type="domain" description="Protein kinase" evidence="9">
    <location>
        <begin position="8"/>
        <end position="263"/>
    </location>
</feature>
<name>A0ABW8A1I3_9ACTN</name>
<dbReference type="SUPFAM" id="SSF56112">
    <property type="entry name" value="Protein kinase-like (PK-like)"/>
    <property type="match status" value="1"/>
</dbReference>
<dbReference type="EMBL" id="JBITMB010000003">
    <property type="protein sequence ID" value="MFI7440641.1"/>
    <property type="molecule type" value="Genomic_DNA"/>
</dbReference>
<dbReference type="Gene3D" id="3.30.200.20">
    <property type="entry name" value="Phosphorylase Kinase, domain 1"/>
    <property type="match status" value="1"/>
</dbReference>
<dbReference type="CDD" id="cd14014">
    <property type="entry name" value="STKc_PknB_like"/>
    <property type="match status" value="1"/>
</dbReference>
<dbReference type="GO" id="GO:0004674">
    <property type="term" value="F:protein serine/threonine kinase activity"/>
    <property type="evidence" value="ECO:0007669"/>
    <property type="project" value="UniProtKB-EC"/>
</dbReference>
<dbReference type="PROSITE" id="PS00107">
    <property type="entry name" value="PROTEIN_KINASE_ATP"/>
    <property type="match status" value="1"/>
</dbReference>
<keyword evidence="4 7" id="KW-0547">Nucleotide-binding</keyword>
<evidence type="ECO:0000256" key="6">
    <source>
        <dbReference type="ARBA" id="ARBA00022840"/>
    </source>
</evidence>
<evidence type="ECO:0000313" key="11">
    <source>
        <dbReference type="Proteomes" id="UP001612928"/>
    </source>
</evidence>
<keyword evidence="8" id="KW-1133">Transmembrane helix</keyword>
<dbReference type="InterPro" id="IPR000719">
    <property type="entry name" value="Prot_kinase_dom"/>
</dbReference>
<organism evidence="10 11">
    <name type="scientific">Nonomuraea indica</name>
    <dbReference type="NCBI Taxonomy" id="1581193"/>
    <lineage>
        <taxon>Bacteria</taxon>
        <taxon>Bacillati</taxon>
        <taxon>Actinomycetota</taxon>
        <taxon>Actinomycetes</taxon>
        <taxon>Streptosporangiales</taxon>
        <taxon>Streptosporangiaceae</taxon>
        <taxon>Nonomuraea</taxon>
    </lineage>
</organism>
<feature type="binding site" evidence="7">
    <location>
        <position position="37"/>
    </location>
    <ligand>
        <name>ATP</name>
        <dbReference type="ChEBI" id="CHEBI:30616"/>
    </ligand>
</feature>
<dbReference type="PROSITE" id="PS00108">
    <property type="entry name" value="PROTEIN_KINASE_ST"/>
    <property type="match status" value="1"/>
</dbReference>
<dbReference type="PANTHER" id="PTHR43289">
    <property type="entry name" value="MITOGEN-ACTIVATED PROTEIN KINASE KINASE KINASE 20-RELATED"/>
    <property type="match status" value="1"/>
</dbReference>
<dbReference type="Pfam" id="PF00069">
    <property type="entry name" value="Pkinase"/>
    <property type="match status" value="1"/>
</dbReference>